<gene>
    <name evidence="1" type="ORF">AVDCRST_MAG96-4030</name>
</gene>
<accession>A0A6J4U3K9</accession>
<protein>
    <recommendedName>
        <fullName evidence="2">Transposase and inactivated derivatives</fullName>
    </recommendedName>
</protein>
<organism evidence="1">
    <name type="scientific">uncultured Segetibacter sp</name>
    <dbReference type="NCBI Taxonomy" id="481133"/>
    <lineage>
        <taxon>Bacteria</taxon>
        <taxon>Pseudomonadati</taxon>
        <taxon>Bacteroidota</taxon>
        <taxon>Chitinophagia</taxon>
        <taxon>Chitinophagales</taxon>
        <taxon>Chitinophagaceae</taxon>
        <taxon>Segetibacter</taxon>
        <taxon>environmental samples</taxon>
    </lineage>
</organism>
<dbReference type="GO" id="GO:0003677">
    <property type="term" value="F:DNA binding"/>
    <property type="evidence" value="ECO:0007669"/>
    <property type="project" value="InterPro"/>
</dbReference>
<evidence type="ECO:0000313" key="1">
    <source>
        <dbReference type="EMBL" id="CAA9537463.1"/>
    </source>
</evidence>
<reference evidence="1" key="1">
    <citation type="submission" date="2020-02" db="EMBL/GenBank/DDBJ databases">
        <authorList>
            <person name="Meier V. D."/>
        </authorList>
    </citation>
    <scope>NUCLEOTIDE SEQUENCE</scope>
    <source>
        <strain evidence="1">AVDCRST_MAG96</strain>
    </source>
</reference>
<sequence>MFIDYMRRVQVQSDEQFSATIFYIHKNPVHHGAVNRLDDWKWSSYKSFFSKGETSLQRDEVINMFQGIDAFAAFHQQTVYLKNAVVTED</sequence>
<dbReference type="EMBL" id="CADCVN010001577">
    <property type="protein sequence ID" value="CAA9537463.1"/>
    <property type="molecule type" value="Genomic_DNA"/>
</dbReference>
<dbReference type="InterPro" id="IPR036515">
    <property type="entry name" value="Transposase_17_sf"/>
</dbReference>
<dbReference type="GO" id="GO:0004803">
    <property type="term" value="F:transposase activity"/>
    <property type="evidence" value="ECO:0007669"/>
    <property type="project" value="InterPro"/>
</dbReference>
<dbReference type="GO" id="GO:0006313">
    <property type="term" value="P:DNA transposition"/>
    <property type="evidence" value="ECO:0007669"/>
    <property type="project" value="InterPro"/>
</dbReference>
<name>A0A6J4U3K9_9BACT</name>
<evidence type="ECO:0008006" key="2">
    <source>
        <dbReference type="Google" id="ProtNLM"/>
    </source>
</evidence>
<proteinExistence type="predicted"/>
<dbReference type="AlphaFoldDB" id="A0A6J4U3K9"/>
<dbReference type="Gene3D" id="3.30.70.1290">
    <property type="entry name" value="Transposase IS200-like"/>
    <property type="match status" value="1"/>
</dbReference>